<keyword evidence="2" id="KW-1185">Reference proteome</keyword>
<reference evidence="1" key="1">
    <citation type="submission" date="2020-05" db="EMBL/GenBank/DDBJ databases">
        <title>Large-scale comparative analyses of tick genomes elucidate their genetic diversity and vector capacities.</title>
        <authorList>
            <person name="Jia N."/>
            <person name="Wang J."/>
            <person name="Shi W."/>
            <person name="Du L."/>
            <person name="Sun Y."/>
            <person name="Zhan W."/>
            <person name="Jiang J."/>
            <person name="Wang Q."/>
            <person name="Zhang B."/>
            <person name="Ji P."/>
            <person name="Sakyi L.B."/>
            <person name="Cui X."/>
            <person name="Yuan T."/>
            <person name="Jiang B."/>
            <person name="Yang W."/>
            <person name="Lam T.T.-Y."/>
            <person name="Chang Q."/>
            <person name="Ding S."/>
            <person name="Wang X."/>
            <person name="Zhu J."/>
            <person name="Ruan X."/>
            <person name="Zhao L."/>
            <person name="Wei J."/>
            <person name="Que T."/>
            <person name="Du C."/>
            <person name="Cheng J."/>
            <person name="Dai P."/>
            <person name="Han X."/>
            <person name="Huang E."/>
            <person name="Gao Y."/>
            <person name="Liu J."/>
            <person name="Shao H."/>
            <person name="Ye R."/>
            <person name="Li L."/>
            <person name="Wei W."/>
            <person name="Wang X."/>
            <person name="Wang C."/>
            <person name="Yang T."/>
            <person name="Huo Q."/>
            <person name="Li W."/>
            <person name="Guo W."/>
            <person name="Chen H."/>
            <person name="Zhou L."/>
            <person name="Ni X."/>
            <person name="Tian J."/>
            <person name="Zhou Y."/>
            <person name="Sheng Y."/>
            <person name="Liu T."/>
            <person name="Pan Y."/>
            <person name="Xia L."/>
            <person name="Li J."/>
            <person name="Zhao F."/>
            <person name="Cao W."/>
        </authorList>
    </citation>
    <scope>NUCLEOTIDE SEQUENCE</scope>
    <source>
        <strain evidence="1">Hyas-2018</strain>
    </source>
</reference>
<sequence>MNPGLRSRKAGMSALWFEKLPHLALSGVCAGRRAYWSSELPDEAGCVPSSPDGATLEFSSLGLLLSEDDQSSPRHVPLRCPWCRRTLTSHSRTDVAHPITSTVRGSYSSGFCCISRRVKSSGRCARMLEDKLLEYGPSVPNDSVDLFFQLGLMR</sequence>
<name>A0ACB7T4W5_HYAAI</name>
<comment type="caution">
    <text evidence="1">The sequence shown here is derived from an EMBL/GenBank/DDBJ whole genome shotgun (WGS) entry which is preliminary data.</text>
</comment>
<dbReference type="Proteomes" id="UP000821845">
    <property type="component" value="Chromosome 11"/>
</dbReference>
<accession>A0ACB7T4W5</accession>
<evidence type="ECO:0000313" key="1">
    <source>
        <dbReference type="EMBL" id="KAH6941993.1"/>
    </source>
</evidence>
<evidence type="ECO:0000313" key="2">
    <source>
        <dbReference type="Proteomes" id="UP000821845"/>
    </source>
</evidence>
<gene>
    <name evidence="1" type="ORF">HPB50_027132</name>
</gene>
<organism evidence="1 2">
    <name type="scientific">Hyalomma asiaticum</name>
    <name type="common">Tick</name>
    <dbReference type="NCBI Taxonomy" id="266040"/>
    <lineage>
        <taxon>Eukaryota</taxon>
        <taxon>Metazoa</taxon>
        <taxon>Ecdysozoa</taxon>
        <taxon>Arthropoda</taxon>
        <taxon>Chelicerata</taxon>
        <taxon>Arachnida</taxon>
        <taxon>Acari</taxon>
        <taxon>Parasitiformes</taxon>
        <taxon>Ixodida</taxon>
        <taxon>Ixodoidea</taxon>
        <taxon>Ixodidae</taxon>
        <taxon>Hyalomminae</taxon>
        <taxon>Hyalomma</taxon>
    </lineage>
</organism>
<protein>
    <submittedName>
        <fullName evidence="1">Uncharacterized protein</fullName>
    </submittedName>
</protein>
<proteinExistence type="predicted"/>
<dbReference type="EMBL" id="CM023491">
    <property type="protein sequence ID" value="KAH6941993.1"/>
    <property type="molecule type" value="Genomic_DNA"/>
</dbReference>